<protein>
    <submittedName>
        <fullName evidence="6">LysR family transcriptional regulator</fullName>
    </submittedName>
</protein>
<dbReference type="PROSITE" id="PS50931">
    <property type="entry name" value="HTH_LYSR"/>
    <property type="match status" value="1"/>
</dbReference>
<comment type="similarity">
    <text evidence="1">Belongs to the LysR transcriptional regulatory family.</text>
</comment>
<keyword evidence="3" id="KW-0238">DNA-binding</keyword>
<keyword evidence="2" id="KW-0805">Transcription regulation</keyword>
<organism evidence="6 7">
    <name type="scientific">Inquilinus limosus</name>
    <dbReference type="NCBI Taxonomy" id="171674"/>
    <lineage>
        <taxon>Bacteria</taxon>
        <taxon>Pseudomonadati</taxon>
        <taxon>Pseudomonadota</taxon>
        <taxon>Alphaproteobacteria</taxon>
        <taxon>Rhodospirillales</taxon>
        <taxon>Rhodospirillaceae</taxon>
        <taxon>Inquilinus</taxon>
    </lineage>
</organism>
<evidence type="ECO:0000313" key="7">
    <source>
        <dbReference type="Proteomes" id="UP000196655"/>
    </source>
</evidence>
<dbReference type="InterPro" id="IPR036388">
    <property type="entry name" value="WH-like_DNA-bd_sf"/>
</dbReference>
<dbReference type="InterPro" id="IPR036390">
    <property type="entry name" value="WH_DNA-bd_sf"/>
</dbReference>
<evidence type="ECO:0000256" key="2">
    <source>
        <dbReference type="ARBA" id="ARBA00023015"/>
    </source>
</evidence>
<evidence type="ECO:0000256" key="3">
    <source>
        <dbReference type="ARBA" id="ARBA00023125"/>
    </source>
</evidence>
<sequence>MPASSHLGLPPLNALVVFEAAARLANFSRAGTELGLTQSAVSRQILKLEAFIGGKLFQRTPSGVSLTPLGESYVAEVRRILGDLVAVTHGARGSAGPRQVTLACSHGIADLWLMPRLQALDAALPGIELRLRVTDDVHHLRLDEFDLAIFYRRERPTGVALHVLGTEDVVPVAAPGRPALQDDPAPTLLAIEDSLREWTDWQHWFGAATMPLPARARFWRLGSYALAVQAATQGLGTTLGWTWLLRDHLASGVLVPAHGFHLRSEGSFYLMRPLDRHVRRVVRQAMDWLVASNAG</sequence>
<dbReference type="SUPFAM" id="SSF53850">
    <property type="entry name" value="Periplasmic binding protein-like II"/>
    <property type="match status" value="1"/>
</dbReference>
<comment type="caution">
    <text evidence="6">The sequence shown here is derived from an EMBL/GenBank/DDBJ whole genome shotgun (WGS) entry which is preliminary data.</text>
</comment>
<evidence type="ECO:0000256" key="4">
    <source>
        <dbReference type="ARBA" id="ARBA00023163"/>
    </source>
</evidence>
<dbReference type="PANTHER" id="PTHR30537:SF5">
    <property type="entry name" value="HTH-TYPE TRANSCRIPTIONAL ACTIVATOR TTDR-RELATED"/>
    <property type="match status" value="1"/>
</dbReference>
<dbReference type="Gene3D" id="1.10.10.10">
    <property type="entry name" value="Winged helix-like DNA-binding domain superfamily/Winged helix DNA-binding domain"/>
    <property type="match status" value="1"/>
</dbReference>
<dbReference type="InterPro" id="IPR058163">
    <property type="entry name" value="LysR-type_TF_proteobact-type"/>
</dbReference>
<dbReference type="EMBL" id="NHON01000009">
    <property type="protein sequence ID" value="OWJ67889.1"/>
    <property type="molecule type" value="Genomic_DNA"/>
</dbReference>
<dbReference type="RefSeq" id="WP_088150236.1">
    <property type="nucleotide sequence ID" value="NZ_NHON01000009.1"/>
</dbReference>
<gene>
    <name evidence="6" type="ORF">BWR60_06675</name>
</gene>
<evidence type="ECO:0000256" key="1">
    <source>
        <dbReference type="ARBA" id="ARBA00009437"/>
    </source>
</evidence>
<keyword evidence="7" id="KW-1185">Reference proteome</keyword>
<reference evidence="7" key="1">
    <citation type="submission" date="2017-05" db="EMBL/GenBank/DDBJ databases">
        <authorList>
            <person name="Macchi M."/>
            <person name="Festa S."/>
            <person name="Coppotelli B.M."/>
            <person name="Morelli I.S."/>
        </authorList>
    </citation>
    <scope>NUCLEOTIDE SEQUENCE [LARGE SCALE GENOMIC DNA]</scope>
    <source>
        <strain evidence="7">I</strain>
    </source>
</reference>
<keyword evidence="4" id="KW-0804">Transcription</keyword>
<dbReference type="Gene3D" id="3.40.190.10">
    <property type="entry name" value="Periplasmic binding protein-like II"/>
    <property type="match status" value="2"/>
</dbReference>
<dbReference type="Pfam" id="PF00126">
    <property type="entry name" value="HTH_1"/>
    <property type="match status" value="1"/>
</dbReference>
<dbReference type="SUPFAM" id="SSF46785">
    <property type="entry name" value="Winged helix' DNA-binding domain"/>
    <property type="match status" value="1"/>
</dbReference>
<dbReference type="OrthoDB" id="9794694at2"/>
<evidence type="ECO:0000259" key="5">
    <source>
        <dbReference type="PROSITE" id="PS50931"/>
    </source>
</evidence>
<dbReference type="Proteomes" id="UP000196655">
    <property type="component" value="Unassembled WGS sequence"/>
</dbReference>
<dbReference type="GO" id="GO:0003700">
    <property type="term" value="F:DNA-binding transcription factor activity"/>
    <property type="evidence" value="ECO:0007669"/>
    <property type="project" value="InterPro"/>
</dbReference>
<feature type="domain" description="HTH lysR-type" evidence="5">
    <location>
        <begin position="10"/>
        <end position="67"/>
    </location>
</feature>
<dbReference type="PANTHER" id="PTHR30537">
    <property type="entry name" value="HTH-TYPE TRANSCRIPTIONAL REGULATOR"/>
    <property type="match status" value="1"/>
</dbReference>
<dbReference type="GO" id="GO:0003677">
    <property type="term" value="F:DNA binding"/>
    <property type="evidence" value="ECO:0007669"/>
    <property type="project" value="UniProtKB-KW"/>
</dbReference>
<name>A0A211ZRM3_9PROT</name>
<dbReference type="InterPro" id="IPR005119">
    <property type="entry name" value="LysR_subst-bd"/>
</dbReference>
<proteinExistence type="inferred from homology"/>
<dbReference type="Pfam" id="PF03466">
    <property type="entry name" value="LysR_substrate"/>
    <property type="match status" value="1"/>
</dbReference>
<accession>A0A211ZRM3</accession>
<dbReference type="InterPro" id="IPR000847">
    <property type="entry name" value="LysR_HTH_N"/>
</dbReference>
<evidence type="ECO:0000313" key="6">
    <source>
        <dbReference type="EMBL" id="OWJ67889.1"/>
    </source>
</evidence>
<dbReference type="PRINTS" id="PR00039">
    <property type="entry name" value="HTHLYSR"/>
</dbReference>
<dbReference type="AlphaFoldDB" id="A0A211ZRM3"/>